<name>A0A0G4Q3V3_9GAMM</name>
<dbReference type="RefSeq" id="WP_072063205.1">
    <property type="nucleotide sequence ID" value="NZ_CAXOKO010000007.1"/>
</dbReference>
<organism evidence="1 2">
    <name type="scientific">Proteus penneri</name>
    <dbReference type="NCBI Taxonomy" id="102862"/>
    <lineage>
        <taxon>Bacteria</taxon>
        <taxon>Pseudomonadati</taxon>
        <taxon>Pseudomonadota</taxon>
        <taxon>Gammaproteobacteria</taxon>
        <taxon>Enterobacterales</taxon>
        <taxon>Morganellaceae</taxon>
        <taxon>Proteus</taxon>
    </lineage>
</organism>
<dbReference type="Proteomes" id="UP000183920">
    <property type="component" value="Unassembled WGS sequence"/>
</dbReference>
<reference evidence="2" key="1">
    <citation type="submission" date="2015-06" db="EMBL/GenBank/DDBJ databases">
        <authorList>
            <person name="Urmite Genomes"/>
        </authorList>
    </citation>
    <scope>NUCLEOTIDE SEQUENCE [LARGE SCALE GENOMIC DNA]</scope>
    <source>
        <strain evidence="2">CSUR P1867</strain>
    </source>
</reference>
<protein>
    <submittedName>
        <fullName evidence="1">Elongation factor P hydroxylase</fullName>
    </submittedName>
</protein>
<gene>
    <name evidence="1" type="primary">epmC</name>
    <name evidence="1" type="ORF">BN1804_01007</name>
</gene>
<dbReference type="InterPro" id="IPR007411">
    <property type="entry name" value="EpmC"/>
</dbReference>
<keyword evidence="1" id="KW-0251">Elongation factor</keyword>
<accession>A0A0G4Q3V3</accession>
<dbReference type="EMBL" id="CVRY01000002">
    <property type="protein sequence ID" value="CRL60528.1"/>
    <property type="molecule type" value="Genomic_DNA"/>
</dbReference>
<evidence type="ECO:0000313" key="1">
    <source>
        <dbReference type="EMBL" id="CRL60528.1"/>
    </source>
</evidence>
<dbReference type="AlphaFoldDB" id="A0A0G4Q3V3"/>
<dbReference type="Pfam" id="PF04315">
    <property type="entry name" value="EpmC"/>
    <property type="match status" value="1"/>
</dbReference>
<keyword evidence="1" id="KW-0648">Protein biosynthesis</keyword>
<dbReference type="GO" id="GO:0003746">
    <property type="term" value="F:translation elongation factor activity"/>
    <property type="evidence" value="ECO:0007669"/>
    <property type="project" value="UniProtKB-KW"/>
</dbReference>
<sequence>MSAHHYQQLIDIFNQCFSESFQTRLVKGDDEPIYLPANEETPYHQIIFAHGFYASALHEISHWCIAGEARRQQVDYGYWYCPDGRDETTQRQFEVVEIKPQALDWLFCQAAGYPFNVSCDNLEGNFEPDRYEFRNKVREQVLAYLRDKNTPPRAQLFINALHLFYNTPELTEEMFPYQENPLVN</sequence>
<proteinExistence type="predicted"/>
<evidence type="ECO:0000313" key="2">
    <source>
        <dbReference type="Proteomes" id="UP000183920"/>
    </source>
</evidence>